<evidence type="ECO:0000256" key="5">
    <source>
        <dbReference type="ARBA" id="ARBA00022801"/>
    </source>
</evidence>
<feature type="compositionally biased region" description="Polar residues" evidence="8">
    <location>
        <begin position="11"/>
        <end position="26"/>
    </location>
</feature>
<dbReference type="GO" id="GO:0004222">
    <property type="term" value="F:metalloendopeptidase activity"/>
    <property type="evidence" value="ECO:0007669"/>
    <property type="project" value="InterPro"/>
</dbReference>
<dbReference type="InterPro" id="IPR000718">
    <property type="entry name" value="Peptidase_M13"/>
</dbReference>
<comment type="similarity">
    <text evidence="2">Belongs to the peptidase M13 family.</text>
</comment>
<name>A0A1X2H919_SYNRA</name>
<keyword evidence="13" id="KW-1185">Reference proteome</keyword>
<dbReference type="InterPro" id="IPR018497">
    <property type="entry name" value="Peptidase_M13_C"/>
</dbReference>
<keyword evidence="7" id="KW-0482">Metalloprotease</keyword>
<keyword evidence="9" id="KW-0472">Membrane</keyword>
<feature type="region of interest" description="Disordered" evidence="8">
    <location>
        <begin position="1"/>
        <end position="42"/>
    </location>
</feature>
<sequence>MSTSEEREPLLTSSSQNDSSGQADPQSSSNNNNNTSNNRRNGKSAYSEVGRFTLLEKVLFVLTVTLLILLCVFIGLYARRVYADGQSGVPPPIKSPHDNKNKTETTPRCTTPECVLTAAEILKDIDTTVDPCQDFYEYTCNNWIKTHDIPDGKSSRGSFVDLDTRNKEILHSIFEKDSDDFEATLAGLPDPDKLLDHQNFIKGKSLYDSCMNESLIDTRGAEPIIPLLRELTHVYPSARFIATEQLAFVDPEAAAADQSLTRAVTYLSQVGLNPLLSIGVDADPKDPDRSALLVSQDGLTLPSKEYYEQNDIMIALFEAVAQTMDAILSSTGDEFGWNKYSANTTARLVVDFERLLAGISERPEDLQDPDKTYNPRTLSQLASLSPHIDWDLLVSHLTPSTAPHQDTLIVESPAYIEKLSSDVIGKSTTRTLQAYLMWRVIYGYSDPLSEEIRKPIQRLKAKLRGTNAKVTKPRWETCLNEVDASLGFLAGRYFALASFNSSAKGHADQFVNSIKNSFLERLPELDWLDDATRAKAVEKVDYLVRKVGYPTREPDIMSPVSIAEYYSKLDMKSNDYFGNYLRGRQWGVNKEWQQVGKKPDRQRWFMNPQEVNAYYNPVFNEIVFPAGILQSPFFSDNYPEYLNYGGIGAVVGHELSHGFDNMGRHFDAHGRLVEWWTNTTSASFDEKADCFIKQYSNYTVPGDVHVNGRLTLGENVADNGGIRQSFSAWKATYDEDKNPLLPGLDDLTREQLFFVNFGRIWCHKATDQQAKQSALTDPHAPPRWRVNGVVQNSKLFADVFKCPAGSPMNPVHKCEIW</sequence>
<comment type="cofactor">
    <cofactor evidence="1">
        <name>Zn(2+)</name>
        <dbReference type="ChEBI" id="CHEBI:29105"/>
    </cofactor>
</comment>
<evidence type="ECO:0000259" key="11">
    <source>
        <dbReference type="Pfam" id="PF05649"/>
    </source>
</evidence>
<organism evidence="12 13">
    <name type="scientific">Syncephalastrum racemosum</name>
    <name type="common">Filamentous fungus</name>
    <dbReference type="NCBI Taxonomy" id="13706"/>
    <lineage>
        <taxon>Eukaryota</taxon>
        <taxon>Fungi</taxon>
        <taxon>Fungi incertae sedis</taxon>
        <taxon>Mucoromycota</taxon>
        <taxon>Mucoromycotina</taxon>
        <taxon>Mucoromycetes</taxon>
        <taxon>Mucorales</taxon>
        <taxon>Syncephalastraceae</taxon>
        <taxon>Syncephalastrum</taxon>
    </lineage>
</organism>
<gene>
    <name evidence="12" type="ORF">BCR43DRAFT_495015</name>
</gene>
<dbReference type="InterPro" id="IPR008753">
    <property type="entry name" value="Peptidase_M13_N"/>
</dbReference>
<dbReference type="InterPro" id="IPR024079">
    <property type="entry name" value="MetalloPept_cat_dom_sf"/>
</dbReference>
<dbReference type="CDD" id="cd08662">
    <property type="entry name" value="M13"/>
    <property type="match status" value="1"/>
</dbReference>
<evidence type="ECO:0000256" key="9">
    <source>
        <dbReference type="SAM" id="Phobius"/>
    </source>
</evidence>
<proteinExistence type="inferred from homology"/>
<feature type="transmembrane region" description="Helical" evidence="9">
    <location>
        <begin position="58"/>
        <end position="78"/>
    </location>
</feature>
<keyword evidence="4" id="KW-0479">Metal-binding</keyword>
<evidence type="ECO:0000256" key="1">
    <source>
        <dbReference type="ARBA" id="ARBA00001947"/>
    </source>
</evidence>
<dbReference type="InParanoid" id="A0A1X2H919"/>
<dbReference type="EMBL" id="MCGN01000007">
    <property type="protein sequence ID" value="ORY95024.1"/>
    <property type="molecule type" value="Genomic_DNA"/>
</dbReference>
<evidence type="ECO:0000256" key="4">
    <source>
        <dbReference type="ARBA" id="ARBA00022723"/>
    </source>
</evidence>
<evidence type="ECO:0000256" key="6">
    <source>
        <dbReference type="ARBA" id="ARBA00022833"/>
    </source>
</evidence>
<dbReference type="Proteomes" id="UP000242180">
    <property type="component" value="Unassembled WGS sequence"/>
</dbReference>
<feature type="compositionally biased region" description="Low complexity" evidence="8">
    <location>
        <begin position="27"/>
        <end position="39"/>
    </location>
</feature>
<evidence type="ECO:0000256" key="8">
    <source>
        <dbReference type="SAM" id="MobiDB-lite"/>
    </source>
</evidence>
<keyword evidence="6" id="KW-0862">Zinc</keyword>
<dbReference type="PANTHER" id="PTHR11733">
    <property type="entry name" value="ZINC METALLOPROTEASE FAMILY M13 NEPRILYSIN-RELATED"/>
    <property type="match status" value="1"/>
</dbReference>
<protein>
    <submittedName>
        <fullName evidence="12">Uncharacterized protein</fullName>
    </submittedName>
</protein>
<dbReference type="OMA" id="FGWAQVW"/>
<dbReference type="STRING" id="13706.A0A1X2H919"/>
<dbReference type="SUPFAM" id="SSF55486">
    <property type="entry name" value="Metalloproteases ('zincins'), catalytic domain"/>
    <property type="match status" value="1"/>
</dbReference>
<dbReference type="Pfam" id="PF01431">
    <property type="entry name" value="Peptidase_M13"/>
    <property type="match status" value="1"/>
</dbReference>
<evidence type="ECO:0000256" key="2">
    <source>
        <dbReference type="ARBA" id="ARBA00007357"/>
    </source>
</evidence>
<dbReference type="OrthoDB" id="6475849at2759"/>
<dbReference type="Gene3D" id="1.10.1380.10">
    <property type="entry name" value="Neutral endopeptidase , domain2"/>
    <property type="match status" value="1"/>
</dbReference>
<feature type="region of interest" description="Disordered" evidence="8">
    <location>
        <begin position="87"/>
        <end position="108"/>
    </location>
</feature>
<keyword evidence="5" id="KW-0378">Hydrolase</keyword>
<dbReference type="GO" id="GO:0005886">
    <property type="term" value="C:plasma membrane"/>
    <property type="evidence" value="ECO:0007669"/>
    <property type="project" value="TreeGrafter"/>
</dbReference>
<evidence type="ECO:0000256" key="3">
    <source>
        <dbReference type="ARBA" id="ARBA00022670"/>
    </source>
</evidence>
<dbReference type="Pfam" id="PF05649">
    <property type="entry name" value="Peptidase_M13_N"/>
    <property type="match status" value="1"/>
</dbReference>
<keyword evidence="9" id="KW-0812">Transmembrane</keyword>
<reference evidence="12 13" key="1">
    <citation type="submission" date="2016-07" db="EMBL/GenBank/DDBJ databases">
        <title>Pervasive Adenine N6-methylation of Active Genes in Fungi.</title>
        <authorList>
            <consortium name="DOE Joint Genome Institute"/>
            <person name="Mondo S.J."/>
            <person name="Dannebaum R.O."/>
            <person name="Kuo R.C."/>
            <person name="Labutti K."/>
            <person name="Haridas S."/>
            <person name="Kuo A."/>
            <person name="Salamov A."/>
            <person name="Ahrendt S.R."/>
            <person name="Lipzen A."/>
            <person name="Sullivan W."/>
            <person name="Andreopoulos W.B."/>
            <person name="Clum A."/>
            <person name="Lindquist E."/>
            <person name="Daum C."/>
            <person name="Ramamoorthy G.K."/>
            <person name="Gryganskyi A."/>
            <person name="Culley D."/>
            <person name="Magnuson J.K."/>
            <person name="James T.Y."/>
            <person name="O'Malley M.A."/>
            <person name="Stajich J.E."/>
            <person name="Spatafora J.W."/>
            <person name="Visel A."/>
            <person name="Grigoriev I.V."/>
        </authorList>
    </citation>
    <scope>NUCLEOTIDE SEQUENCE [LARGE SCALE GENOMIC DNA]</scope>
    <source>
        <strain evidence="12 13">NRRL 2496</strain>
    </source>
</reference>
<evidence type="ECO:0000313" key="13">
    <source>
        <dbReference type="Proteomes" id="UP000242180"/>
    </source>
</evidence>
<dbReference type="Gene3D" id="3.40.390.10">
    <property type="entry name" value="Collagenase (Catalytic Domain)"/>
    <property type="match status" value="1"/>
</dbReference>
<feature type="domain" description="Peptidase M13 C-terminal" evidence="10">
    <location>
        <begin position="612"/>
        <end position="816"/>
    </location>
</feature>
<dbReference type="GO" id="GO:0016485">
    <property type="term" value="P:protein processing"/>
    <property type="evidence" value="ECO:0007669"/>
    <property type="project" value="TreeGrafter"/>
</dbReference>
<dbReference type="GO" id="GO:0046872">
    <property type="term" value="F:metal ion binding"/>
    <property type="evidence" value="ECO:0007669"/>
    <property type="project" value="UniProtKB-KW"/>
</dbReference>
<comment type="caution">
    <text evidence="12">The sequence shown here is derived from an EMBL/GenBank/DDBJ whole genome shotgun (WGS) entry which is preliminary data.</text>
</comment>
<feature type="domain" description="Peptidase M13 N-terminal" evidence="11">
    <location>
        <begin position="131"/>
        <end position="550"/>
    </location>
</feature>
<evidence type="ECO:0000256" key="7">
    <source>
        <dbReference type="ARBA" id="ARBA00023049"/>
    </source>
</evidence>
<keyword evidence="9" id="KW-1133">Transmembrane helix</keyword>
<evidence type="ECO:0000259" key="10">
    <source>
        <dbReference type="Pfam" id="PF01431"/>
    </source>
</evidence>
<dbReference type="AlphaFoldDB" id="A0A1X2H919"/>
<dbReference type="PANTHER" id="PTHR11733:SF167">
    <property type="entry name" value="FI17812P1-RELATED"/>
    <property type="match status" value="1"/>
</dbReference>
<keyword evidence="3" id="KW-0645">Protease</keyword>
<evidence type="ECO:0000313" key="12">
    <source>
        <dbReference type="EMBL" id="ORY95024.1"/>
    </source>
</evidence>
<dbReference type="PRINTS" id="PR00786">
    <property type="entry name" value="NEPRILYSIN"/>
</dbReference>
<feature type="compositionally biased region" description="Basic and acidic residues" evidence="8">
    <location>
        <begin position="95"/>
        <end position="105"/>
    </location>
</feature>
<dbReference type="InterPro" id="IPR042089">
    <property type="entry name" value="Peptidase_M13_dom_2"/>
</dbReference>
<dbReference type="PROSITE" id="PS51885">
    <property type="entry name" value="NEPRILYSIN"/>
    <property type="match status" value="1"/>
</dbReference>
<accession>A0A1X2H919</accession>